<dbReference type="GO" id="GO:0000049">
    <property type="term" value="F:tRNA binding"/>
    <property type="evidence" value="ECO:0007669"/>
    <property type="project" value="UniProtKB-UniRule"/>
</dbReference>
<comment type="function">
    <text evidence="12">Catalyzes the addition and repair of the essential 3'-terminal CCA sequence in tRNAs without using a nucleic acid template. Adds these three nucleotides in the order of C, C, and A to the tRNA nucleotide-73, using CTP and ATP as substrates and producing inorganic pyrophosphate. tRNA 3'-terminal CCA addition is required both for tRNA processing and repair. Also involved in tRNA surveillance by mediating tandem CCA addition to generate a CCACCA at the 3' terminus of unstable tRNAs. While stable tRNAs receive only 3'-terminal CCA, unstable tRNAs are marked with CCACCA and rapidly degraded.</text>
</comment>
<dbReference type="InterPro" id="IPR032828">
    <property type="entry name" value="PolyA_RNA-bd"/>
</dbReference>
<evidence type="ECO:0000256" key="7">
    <source>
        <dbReference type="ARBA" id="ARBA00022800"/>
    </source>
</evidence>
<feature type="binding site" evidence="12">
    <location>
        <position position="8"/>
    </location>
    <ligand>
        <name>ATP</name>
        <dbReference type="ChEBI" id="CHEBI:30616"/>
    </ligand>
</feature>
<dbReference type="GO" id="GO:0042245">
    <property type="term" value="P:RNA repair"/>
    <property type="evidence" value="ECO:0007669"/>
    <property type="project" value="UniProtKB-KW"/>
</dbReference>
<dbReference type="Pfam" id="PF01743">
    <property type="entry name" value="PolyA_pol"/>
    <property type="match status" value="1"/>
</dbReference>
<keyword evidence="15" id="KW-1185">Reference proteome</keyword>
<keyword evidence="2 12" id="KW-0808">Transferase</keyword>
<name>A0A2S5TF26_9GAMM</name>
<protein>
    <recommendedName>
        <fullName evidence="12">Multifunctional CCA protein</fullName>
    </recommendedName>
    <domain>
        <recommendedName>
            <fullName evidence="12">CCA-adding enzyme</fullName>
            <ecNumber evidence="12">2.7.7.72</ecNumber>
        </recommendedName>
        <alternativeName>
            <fullName evidence="12">CCA tRNA nucleotidyltransferase</fullName>
        </alternativeName>
        <alternativeName>
            <fullName evidence="12">tRNA CCA-pyrophosphorylase</fullName>
        </alternativeName>
        <alternativeName>
            <fullName evidence="12">tRNA adenylyl-/cytidylyl-transferase</fullName>
        </alternativeName>
        <alternativeName>
            <fullName evidence="12">tRNA nucleotidyltransferase</fullName>
        </alternativeName>
        <alternativeName>
            <fullName evidence="12">tRNA-NT</fullName>
        </alternativeName>
    </domain>
    <domain>
        <recommendedName>
            <fullName evidence="12">2'-nucleotidase</fullName>
            <ecNumber evidence="12">3.1.3.-</ecNumber>
        </recommendedName>
    </domain>
    <domain>
        <recommendedName>
            <fullName evidence="12">2',3'-cyclic phosphodiesterase</fullName>
            <ecNumber evidence="12">3.1.4.-</ecNumber>
        </recommendedName>
    </domain>
    <domain>
        <recommendedName>
            <fullName evidence="12">Phosphatase</fullName>
        </recommendedName>
    </domain>
</protein>
<comment type="similarity">
    <text evidence="12">Belongs to the tRNA nucleotidyltransferase/poly(A) polymerase family. Bacterial CCA-adding enzyme type 1 subfamily.</text>
</comment>
<evidence type="ECO:0000313" key="15">
    <source>
        <dbReference type="Proteomes" id="UP000238220"/>
    </source>
</evidence>
<comment type="cofactor">
    <cofactor evidence="12">
        <name>Mg(2+)</name>
        <dbReference type="ChEBI" id="CHEBI:18420"/>
    </cofactor>
    <text evidence="12">Magnesium is required for nucleotidyltransferase activity.</text>
</comment>
<keyword evidence="8 12" id="KW-0378">Hydrolase</keyword>
<feature type="binding site" evidence="12">
    <location>
        <position position="91"/>
    </location>
    <ligand>
        <name>ATP</name>
        <dbReference type="ChEBI" id="CHEBI:30616"/>
    </ligand>
</feature>
<keyword evidence="1 12" id="KW-0533">Nickel</keyword>
<dbReference type="NCBIfam" id="NF008137">
    <property type="entry name" value="PRK10885.1"/>
    <property type="match status" value="1"/>
</dbReference>
<reference evidence="14 15" key="1">
    <citation type="submission" date="2018-02" db="EMBL/GenBank/DDBJ databases">
        <title>Genome sequencing of Solimonas sp. HR-BB.</title>
        <authorList>
            <person name="Lee Y."/>
            <person name="Jeon C.O."/>
        </authorList>
    </citation>
    <scope>NUCLEOTIDE SEQUENCE [LARGE SCALE GENOMIC DNA]</scope>
    <source>
        <strain evidence="14 15">HR-BB</strain>
    </source>
</reference>
<dbReference type="GO" id="GO:0004112">
    <property type="term" value="F:cyclic-nucleotide phosphodiesterase activity"/>
    <property type="evidence" value="ECO:0007669"/>
    <property type="project" value="UniProtKB-UniRule"/>
</dbReference>
<dbReference type="InterPro" id="IPR012006">
    <property type="entry name" value="CCA_bact"/>
</dbReference>
<keyword evidence="11 12" id="KW-0694">RNA-binding</keyword>
<feature type="binding site" evidence="12">
    <location>
        <position position="11"/>
    </location>
    <ligand>
        <name>ATP</name>
        <dbReference type="ChEBI" id="CHEBI:30616"/>
    </ligand>
</feature>
<feature type="domain" description="HD" evidence="13">
    <location>
        <begin position="228"/>
        <end position="329"/>
    </location>
</feature>
<comment type="caution">
    <text evidence="14">The sequence shown here is derived from an EMBL/GenBank/DDBJ whole genome shotgun (WGS) entry which is preliminary data.</text>
</comment>
<comment type="cofactor">
    <cofactor evidence="12">
        <name>Ni(2+)</name>
        <dbReference type="ChEBI" id="CHEBI:49786"/>
    </cofactor>
    <text evidence="12">Nickel for phosphatase activity.</text>
</comment>
<evidence type="ECO:0000256" key="9">
    <source>
        <dbReference type="ARBA" id="ARBA00022840"/>
    </source>
</evidence>
<keyword evidence="5 12" id="KW-0479">Metal-binding</keyword>
<keyword evidence="7 12" id="KW-0692">RNA repair</keyword>
<dbReference type="GO" id="GO:0001680">
    <property type="term" value="P:tRNA 3'-terminal CCA addition"/>
    <property type="evidence" value="ECO:0007669"/>
    <property type="project" value="UniProtKB-UniRule"/>
</dbReference>
<evidence type="ECO:0000256" key="12">
    <source>
        <dbReference type="HAMAP-Rule" id="MF_01261"/>
    </source>
</evidence>
<feature type="binding site" evidence="12">
    <location>
        <position position="11"/>
    </location>
    <ligand>
        <name>CTP</name>
        <dbReference type="ChEBI" id="CHEBI:37563"/>
    </ligand>
</feature>
<keyword evidence="3 12" id="KW-0819">tRNA processing</keyword>
<dbReference type="HAMAP" id="MF_01261">
    <property type="entry name" value="CCA_bact_type1"/>
    <property type="match status" value="1"/>
</dbReference>
<feature type="binding site" evidence="12">
    <location>
        <position position="8"/>
    </location>
    <ligand>
        <name>CTP</name>
        <dbReference type="ChEBI" id="CHEBI:37563"/>
    </ligand>
</feature>
<dbReference type="Pfam" id="PF01966">
    <property type="entry name" value="HD"/>
    <property type="match status" value="1"/>
</dbReference>
<dbReference type="SUPFAM" id="SSF81301">
    <property type="entry name" value="Nucleotidyltransferase"/>
    <property type="match status" value="1"/>
</dbReference>
<dbReference type="Gene3D" id="3.30.460.10">
    <property type="entry name" value="Beta Polymerase, domain 2"/>
    <property type="match status" value="1"/>
</dbReference>
<feature type="binding site" evidence="12">
    <location>
        <position position="91"/>
    </location>
    <ligand>
        <name>CTP</name>
        <dbReference type="ChEBI" id="CHEBI:37563"/>
    </ligand>
</feature>
<comment type="catalytic activity">
    <reaction evidence="12">
        <text>a tRNA precursor + 2 CTP + ATP = a tRNA with a 3' CCA end + 3 diphosphate</text>
        <dbReference type="Rhea" id="RHEA:14433"/>
        <dbReference type="Rhea" id="RHEA-COMP:10465"/>
        <dbReference type="Rhea" id="RHEA-COMP:10468"/>
        <dbReference type="ChEBI" id="CHEBI:30616"/>
        <dbReference type="ChEBI" id="CHEBI:33019"/>
        <dbReference type="ChEBI" id="CHEBI:37563"/>
        <dbReference type="ChEBI" id="CHEBI:74896"/>
        <dbReference type="ChEBI" id="CHEBI:83071"/>
        <dbReference type="EC" id="2.7.7.72"/>
    </reaction>
</comment>
<comment type="subunit">
    <text evidence="12">Monomer. Can also form homodimers and oligomers.</text>
</comment>
<dbReference type="GO" id="GO:0004810">
    <property type="term" value="F:CCA tRNA nucleotidyltransferase activity"/>
    <property type="evidence" value="ECO:0007669"/>
    <property type="project" value="UniProtKB-UniRule"/>
</dbReference>
<dbReference type="InterPro" id="IPR050124">
    <property type="entry name" value="tRNA_CCA-adding_enzyme"/>
</dbReference>
<dbReference type="CDD" id="cd05398">
    <property type="entry name" value="NT_ClassII-CCAase"/>
    <property type="match status" value="1"/>
</dbReference>
<proteinExistence type="inferred from homology"/>
<dbReference type="PANTHER" id="PTHR47545:SF1">
    <property type="entry name" value="MULTIFUNCTIONAL CCA PROTEIN"/>
    <property type="match status" value="1"/>
</dbReference>
<dbReference type="CDD" id="cd00077">
    <property type="entry name" value="HDc"/>
    <property type="match status" value="1"/>
</dbReference>
<dbReference type="InterPro" id="IPR043519">
    <property type="entry name" value="NT_sf"/>
</dbReference>
<evidence type="ECO:0000256" key="6">
    <source>
        <dbReference type="ARBA" id="ARBA00022741"/>
    </source>
</evidence>
<organism evidence="14 15">
    <name type="scientific">Solimonas fluminis</name>
    <dbReference type="NCBI Taxonomy" id="2086571"/>
    <lineage>
        <taxon>Bacteria</taxon>
        <taxon>Pseudomonadati</taxon>
        <taxon>Pseudomonadota</taxon>
        <taxon>Gammaproteobacteria</taxon>
        <taxon>Nevskiales</taxon>
        <taxon>Nevskiaceae</taxon>
        <taxon>Solimonas</taxon>
    </lineage>
</organism>
<dbReference type="PROSITE" id="PS51831">
    <property type="entry name" value="HD"/>
    <property type="match status" value="1"/>
</dbReference>
<dbReference type="OrthoDB" id="9805698at2"/>
<dbReference type="SUPFAM" id="SSF81891">
    <property type="entry name" value="Poly A polymerase C-terminal region-like"/>
    <property type="match status" value="1"/>
</dbReference>
<feature type="binding site" evidence="12">
    <location>
        <position position="21"/>
    </location>
    <ligand>
        <name>Mg(2+)</name>
        <dbReference type="ChEBI" id="CHEBI:18420"/>
    </ligand>
</feature>
<dbReference type="Proteomes" id="UP000238220">
    <property type="component" value="Unassembled WGS sequence"/>
</dbReference>
<dbReference type="PANTHER" id="PTHR47545">
    <property type="entry name" value="MULTIFUNCTIONAL CCA PROTEIN"/>
    <property type="match status" value="1"/>
</dbReference>
<evidence type="ECO:0000313" key="14">
    <source>
        <dbReference type="EMBL" id="PPE73438.1"/>
    </source>
</evidence>
<dbReference type="InterPro" id="IPR006674">
    <property type="entry name" value="HD_domain"/>
</dbReference>
<dbReference type="EMBL" id="PSNW01000007">
    <property type="protein sequence ID" value="PPE73438.1"/>
    <property type="molecule type" value="Genomic_DNA"/>
</dbReference>
<comment type="domain">
    <text evidence="12">Comprises two domains: an N-terminal domain containing the nucleotidyltransferase activity and a C-terminal HD domain associated with both phosphodiesterase and phosphatase activities.</text>
</comment>
<evidence type="ECO:0000256" key="4">
    <source>
        <dbReference type="ARBA" id="ARBA00022695"/>
    </source>
</evidence>
<dbReference type="InterPro" id="IPR002646">
    <property type="entry name" value="PolA_pol_head_dom"/>
</dbReference>
<keyword evidence="6 12" id="KW-0547">Nucleotide-binding</keyword>
<evidence type="ECO:0000256" key="2">
    <source>
        <dbReference type="ARBA" id="ARBA00022679"/>
    </source>
</evidence>
<feature type="binding site" evidence="12">
    <location>
        <position position="137"/>
    </location>
    <ligand>
        <name>CTP</name>
        <dbReference type="ChEBI" id="CHEBI:37563"/>
    </ligand>
</feature>
<dbReference type="Gene3D" id="1.10.3090.10">
    <property type="entry name" value="cca-adding enzyme, domain 2"/>
    <property type="match status" value="1"/>
</dbReference>
<feature type="binding site" evidence="12">
    <location>
        <position position="23"/>
    </location>
    <ligand>
        <name>Mg(2+)</name>
        <dbReference type="ChEBI" id="CHEBI:18420"/>
    </ligand>
</feature>
<dbReference type="RefSeq" id="WP_104231034.1">
    <property type="nucleotide sequence ID" value="NZ_PSNW01000007.1"/>
</dbReference>
<dbReference type="GO" id="GO:0005524">
    <property type="term" value="F:ATP binding"/>
    <property type="evidence" value="ECO:0007669"/>
    <property type="project" value="UniProtKB-UniRule"/>
</dbReference>
<keyword evidence="12" id="KW-0511">Multifunctional enzyme</keyword>
<evidence type="ECO:0000256" key="10">
    <source>
        <dbReference type="ARBA" id="ARBA00022842"/>
    </source>
</evidence>
<dbReference type="InterPro" id="IPR003607">
    <property type="entry name" value="HD/PDEase_dom"/>
</dbReference>
<comment type="miscellaneous">
    <text evidence="12">A single active site specifically recognizes both ATP and CTP and is responsible for their addition.</text>
</comment>
<evidence type="ECO:0000256" key="1">
    <source>
        <dbReference type="ARBA" id="ARBA00022596"/>
    </source>
</evidence>
<dbReference type="HAMAP" id="MF_01262">
    <property type="entry name" value="CCA_bact_type2"/>
    <property type="match status" value="1"/>
</dbReference>
<comment type="catalytic activity">
    <reaction evidence="12">
        <text>a tRNA with a 3' CCA end + 2 CTP + ATP = a tRNA with a 3' CCACCA end + 3 diphosphate</text>
        <dbReference type="Rhea" id="RHEA:76235"/>
        <dbReference type="Rhea" id="RHEA-COMP:10468"/>
        <dbReference type="Rhea" id="RHEA-COMP:18655"/>
        <dbReference type="ChEBI" id="CHEBI:30616"/>
        <dbReference type="ChEBI" id="CHEBI:33019"/>
        <dbReference type="ChEBI" id="CHEBI:37563"/>
        <dbReference type="ChEBI" id="CHEBI:83071"/>
        <dbReference type="ChEBI" id="CHEBI:195187"/>
    </reaction>
</comment>
<dbReference type="GO" id="GO:0160016">
    <property type="term" value="F:CCACCA tRNA nucleotidyltransferase activity"/>
    <property type="evidence" value="ECO:0007669"/>
    <property type="project" value="RHEA"/>
</dbReference>
<dbReference type="EC" id="3.1.3.-" evidence="12"/>
<gene>
    <name evidence="12" type="primary">cca</name>
    <name evidence="14" type="ORF">C3942_14325</name>
</gene>
<dbReference type="EC" id="2.7.7.72" evidence="12"/>
<feature type="binding site" evidence="12">
    <location>
        <position position="140"/>
    </location>
    <ligand>
        <name>ATP</name>
        <dbReference type="ChEBI" id="CHEBI:30616"/>
    </ligand>
</feature>
<feature type="binding site" evidence="12">
    <location>
        <position position="140"/>
    </location>
    <ligand>
        <name>CTP</name>
        <dbReference type="ChEBI" id="CHEBI:37563"/>
    </ligand>
</feature>
<keyword evidence="10 12" id="KW-0460">Magnesium</keyword>
<dbReference type="PIRSF" id="PIRSF000813">
    <property type="entry name" value="CCA_bact"/>
    <property type="match status" value="1"/>
</dbReference>
<keyword evidence="4 12" id="KW-0548">Nucleotidyltransferase</keyword>
<evidence type="ECO:0000256" key="8">
    <source>
        <dbReference type="ARBA" id="ARBA00022801"/>
    </source>
</evidence>
<accession>A0A2S5TF26</accession>
<sequence>MKRYLVGGAVRDELLGLPVRERDWVVVGATPEEMGAAGYQPVGKDFPVFLHPQTREEHALARTERKTAPGYRGFSFHTGPEVTLEDDLVRRDLTVNAIARGDDGVLVDPYGGRRDLDARLLRHVSEAFCEDPVRILRVARFHARFAPLGFRVADETLALMRRMVDSGEVDHLVPERVWQETKKGLMTESPGTYFRTLQDCGALARIMPELAALHGVPQRADYHPEVDTLVHVLMCLDTSARLGLPLEVRYAVLVHDLGKGATPPEEWPSHRMHDLRGVPLVERFSERLRVPSACRDLALVHTREHLVIHQALQLRPSTLLGLLERTGAFAKGERFEQVLQASVCDARGRLGFEHSHYEQADYLRAARVAASEIQAAQVMADGISGAAIGEALKQRRERRLKEWKEQPREPSP</sequence>
<keyword evidence="9 12" id="KW-0067">ATP-binding</keyword>
<dbReference type="EC" id="3.1.4.-" evidence="12"/>
<feature type="binding site" evidence="12">
    <location>
        <position position="137"/>
    </location>
    <ligand>
        <name>ATP</name>
        <dbReference type="ChEBI" id="CHEBI:30616"/>
    </ligand>
</feature>
<evidence type="ECO:0000256" key="5">
    <source>
        <dbReference type="ARBA" id="ARBA00022723"/>
    </source>
</evidence>
<dbReference type="GO" id="GO:0016791">
    <property type="term" value="F:phosphatase activity"/>
    <property type="evidence" value="ECO:0007669"/>
    <property type="project" value="UniProtKB-UniRule"/>
</dbReference>
<evidence type="ECO:0000256" key="11">
    <source>
        <dbReference type="ARBA" id="ARBA00022884"/>
    </source>
</evidence>
<dbReference type="GO" id="GO:0000287">
    <property type="term" value="F:magnesium ion binding"/>
    <property type="evidence" value="ECO:0007669"/>
    <property type="project" value="UniProtKB-UniRule"/>
</dbReference>
<evidence type="ECO:0000259" key="13">
    <source>
        <dbReference type="PROSITE" id="PS51831"/>
    </source>
</evidence>
<evidence type="ECO:0000256" key="3">
    <source>
        <dbReference type="ARBA" id="ARBA00022694"/>
    </source>
</evidence>
<dbReference type="AlphaFoldDB" id="A0A2S5TF26"/>
<dbReference type="Pfam" id="PF12627">
    <property type="entry name" value="PolyA_pol_RNAbd"/>
    <property type="match status" value="1"/>
</dbReference>